<sequence>MALIRRLATLATAAEAARRYAKSNPDKAGKYLDQAAAFVDKQTKGRYRTQIDGVAKKAKGVAGLPTGPGATGNGHGPYAQNPPAYGPPPTYGHDAPTQVTPPTGDPTTPGYRPPQPGPREHGA</sequence>
<name>A0A6M6JDE9_9PSEU</name>
<dbReference type="InterPro" id="IPR028037">
    <property type="entry name" value="Antitoxin_Rv0909/MT0933"/>
</dbReference>
<gene>
    <name evidence="2" type="ORF">HOP40_09325</name>
</gene>
<dbReference type="Proteomes" id="UP000505377">
    <property type="component" value="Chromosome"/>
</dbReference>
<evidence type="ECO:0000313" key="3">
    <source>
        <dbReference type="Proteomes" id="UP000505377"/>
    </source>
</evidence>
<proteinExistence type="predicted"/>
<reference evidence="2 3" key="1">
    <citation type="submission" date="2020-05" db="EMBL/GenBank/DDBJ databases">
        <authorList>
            <person name="Mo P."/>
        </authorList>
    </citation>
    <scope>NUCLEOTIDE SEQUENCE [LARGE SCALE GENOMIC DNA]</scope>
    <source>
        <strain evidence="2 3">Gen01</strain>
    </source>
</reference>
<feature type="compositionally biased region" description="Low complexity" evidence="1">
    <location>
        <begin position="96"/>
        <end position="110"/>
    </location>
</feature>
<keyword evidence="3" id="KW-1185">Reference proteome</keyword>
<evidence type="ECO:0000313" key="2">
    <source>
        <dbReference type="EMBL" id="QJY45978.1"/>
    </source>
</evidence>
<dbReference type="EMBL" id="CP053564">
    <property type="protein sequence ID" value="QJY45978.1"/>
    <property type="molecule type" value="Genomic_DNA"/>
</dbReference>
<dbReference type="AlphaFoldDB" id="A0A6M6JDE9"/>
<feature type="region of interest" description="Disordered" evidence="1">
    <location>
        <begin position="60"/>
        <end position="123"/>
    </location>
</feature>
<accession>A0A6M6JDE9</accession>
<dbReference type="RefSeq" id="WP_172156722.1">
    <property type="nucleotide sequence ID" value="NZ_CP053564.1"/>
</dbReference>
<evidence type="ECO:0000256" key="1">
    <source>
        <dbReference type="SAM" id="MobiDB-lite"/>
    </source>
</evidence>
<dbReference type="Pfam" id="PF14013">
    <property type="entry name" value="MT0933_antitox"/>
    <property type="match status" value="1"/>
</dbReference>
<dbReference type="KEGG" id="pbro:HOP40_09325"/>
<protein>
    <submittedName>
        <fullName evidence="2">Antitoxin</fullName>
    </submittedName>
</protein>
<organism evidence="2 3">
    <name type="scientific">Pseudonocardia broussonetiae</name>
    <dbReference type="NCBI Taxonomy" id="2736640"/>
    <lineage>
        <taxon>Bacteria</taxon>
        <taxon>Bacillati</taxon>
        <taxon>Actinomycetota</taxon>
        <taxon>Actinomycetes</taxon>
        <taxon>Pseudonocardiales</taxon>
        <taxon>Pseudonocardiaceae</taxon>
        <taxon>Pseudonocardia</taxon>
    </lineage>
</organism>